<evidence type="ECO:0000259" key="18">
    <source>
        <dbReference type="PROSITE" id="PS51183"/>
    </source>
</evidence>
<evidence type="ECO:0000256" key="7">
    <source>
        <dbReference type="ARBA" id="ARBA00022964"/>
    </source>
</evidence>
<evidence type="ECO:0000256" key="14">
    <source>
        <dbReference type="ARBA" id="ARBA00051751"/>
    </source>
</evidence>
<dbReference type="Pfam" id="PF02375">
    <property type="entry name" value="JmjN"/>
    <property type="match status" value="1"/>
</dbReference>
<dbReference type="Proteomes" id="UP000434276">
    <property type="component" value="Unassembled WGS sequence"/>
</dbReference>
<accession>A0A5S9Y1A4</accession>
<dbReference type="EMBL" id="LUHQ01000005">
    <property type="protein sequence ID" value="OAO90192.1"/>
    <property type="molecule type" value="Genomic_DNA"/>
</dbReference>
<evidence type="ECO:0000256" key="10">
    <source>
        <dbReference type="ARBA" id="ARBA00023015"/>
    </source>
</evidence>
<evidence type="ECO:0000313" key="24">
    <source>
        <dbReference type="Proteomes" id="UP000426265"/>
    </source>
</evidence>
<feature type="domain" description="C2H2-type" evidence="17">
    <location>
        <begin position="1281"/>
        <end position="1310"/>
    </location>
</feature>
<feature type="compositionally biased region" description="Polar residues" evidence="16">
    <location>
        <begin position="1099"/>
        <end position="1115"/>
    </location>
</feature>
<evidence type="ECO:0000259" key="17">
    <source>
        <dbReference type="PROSITE" id="PS50157"/>
    </source>
</evidence>
<dbReference type="SMART" id="SM00355">
    <property type="entry name" value="ZnF_C2H2"/>
    <property type="match status" value="4"/>
</dbReference>
<dbReference type="InterPro" id="IPR003349">
    <property type="entry name" value="JmjN"/>
</dbReference>
<dbReference type="Proteomes" id="UP000078284">
    <property type="component" value="Chromosome 5"/>
</dbReference>
<keyword evidence="11" id="KW-0804">Transcription</keyword>
<dbReference type="PANTHER" id="PTHR10694:SF45">
    <property type="entry name" value="LYSINE-SPECIFIC DEMETHYLASE ELF6"/>
    <property type="match status" value="1"/>
</dbReference>
<evidence type="ECO:0000259" key="19">
    <source>
        <dbReference type="PROSITE" id="PS51184"/>
    </source>
</evidence>
<comment type="catalytic activity">
    <reaction evidence="14">
        <text>N(6),N(6),N(6)-trimethyl-L-lysyl(27)-[histone H3] + 2-oxoglutarate + O2 = N(6),N(6)-dimethyl-L-lysyl(27)-[histone H3] + formaldehyde + succinate + CO2</text>
        <dbReference type="Rhea" id="RHEA:60228"/>
        <dbReference type="Rhea" id="RHEA-COMP:15535"/>
        <dbReference type="Rhea" id="RHEA-COMP:15539"/>
        <dbReference type="ChEBI" id="CHEBI:15379"/>
        <dbReference type="ChEBI" id="CHEBI:16526"/>
        <dbReference type="ChEBI" id="CHEBI:16810"/>
        <dbReference type="ChEBI" id="CHEBI:16842"/>
        <dbReference type="ChEBI" id="CHEBI:30031"/>
        <dbReference type="ChEBI" id="CHEBI:61961"/>
        <dbReference type="ChEBI" id="CHEBI:61976"/>
    </reaction>
    <physiologicalReaction direction="left-to-right" evidence="14">
        <dbReference type="Rhea" id="RHEA:60229"/>
    </physiologicalReaction>
</comment>
<evidence type="ECO:0000313" key="23">
    <source>
        <dbReference type="Proteomes" id="UP000078284"/>
    </source>
</evidence>
<keyword evidence="12" id="KW-0539">Nucleus</keyword>
<dbReference type="GO" id="GO:0009741">
    <property type="term" value="P:response to brassinosteroid"/>
    <property type="evidence" value="ECO:0007669"/>
    <property type="project" value="UniProtKB-ARBA"/>
</dbReference>
<dbReference type="EMBL" id="CACSHJ010000096">
    <property type="protein sequence ID" value="CAA0400571.1"/>
    <property type="molecule type" value="Genomic_DNA"/>
</dbReference>
<evidence type="ECO:0000313" key="20">
    <source>
        <dbReference type="EMBL" id="CAA0400571.1"/>
    </source>
</evidence>
<dbReference type="GO" id="GO:0006355">
    <property type="term" value="P:regulation of DNA-templated transcription"/>
    <property type="evidence" value="ECO:0007669"/>
    <property type="project" value="UniProtKB-ARBA"/>
</dbReference>
<feature type="region of interest" description="Disordered" evidence="16">
    <location>
        <begin position="1092"/>
        <end position="1225"/>
    </location>
</feature>
<proteinExistence type="inferred from homology"/>
<feature type="domain" description="C2H2-type" evidence="17">
    <location>
        <begin position="1251"/>
        <end position="1280"/>
    </location>
</feature>
<keyword evidence="7" id="KW-0223">Dioxygenase</keyword>
<feature type="compositionally biased region" description="Polar residues" evidence="16">
    <location>
        <begin position="1215"/>
        <end position="1225"/>
    </location>
</feature>
<keyword evidence="6" id="KW-0156">Chromatin regulator</keyword>
<dbReference type="Proteomes" id="UP000426265">
    <property type="component" value="Unassembled WGS sequence"/>
</dbReference>
<evidence type="ECO:0000256" key="3">
    <source>
        <dbReference type="ARBA" id="ARBA00022737"/>
    </source>
</evidence>
<evidence type="ECO:0000313" key="22">
    <source>
        <dbReference type="EMBL" id="VYS65822.1"/>
    </source>
</evidence>
<evidence type="ECO:0000256" key="8">
    <source>
        <dbReference type="ARBA" id="ARBA00023002"/>
    </source>
</evidence>
<dbReference type="KEGG" id="ath:AT5G04240"/>
<dbReference type="SMART" id="SM00545">
    <property type="entry name" value="JmjN"/>
    <property type="match status" value="1"/>
</dbReference>
<keyword evidence="10" id="KW-0805">Transcription regulation</keyword>
<dbReference type="Gene3D" id="2.60.120.650">
    <property type="entry name" value="Cupin"/>
    <property type="match status" value="1"/>
</dbReference>
<dbReference type="SUPFAM" id="SSF51197">
    <property type="entry name" value="Clavaminate synthase-like"/>
    <property type="match status" value="1"/>
</dbReference>
<dbReference type="ExpressionAtlas" id="A0A178UAR7">
    <property type="expression patterns" value="baseline and differential"/>
</dbReference>
<keyword evidence="5" id="KW-0862">Zinc</keyword>
<dbReference type="SMR" id="A0A178UAR7"/>
<dbReference type="SUPFAM" id="SSF57667">
    <property type="entry name" value="beta-beta-alpha zinc fingers"/>
    <property type="match status" value="2"/>
</dbReference>
<feature type="region of interest" description="Disordered" evidence="16">
    <location>
        <begin position="195"/>
        <end position="245"/>
    </location>
</feature>
<reference evidence="21" key="2">
    <citation type="submission" date="2016-03" db="EMBL/GenBank/DDBJ databases">
        <title>Full-length assembly of Arabidopsis thaliana Ler reveals the complement of translocations and inversions.</title>
        <authorList>
            <person name="Zapata L."/>
            <person name="Schneeberger K."/>
            <person name="Ossowski S."/>
        </authorList>
    </citation>
    <scope>NUCLEOTIDE SEQUENCE [LARGE SCALE GENOMIC DNA]</scope>
    <source>
        <tissue evidence="21">Leaf</tissue>
    </source>
</reference>
<feature type="compositionally biased region" description="Low complexity" evidence="16">
    <location>
        <begin position="1124"/>
        <end position="1133"/>
    </location>
</feature>
<dbReference type="Gene3D" id="3.30.160.60">
    <property type="entry name" value="Classic Zinc Finger"/>
    <property type="match status" value="3"/>
</dbReference>
<keyword evidence="3" id="KW-0677">Repeat</keyword>
<dbReference type="GO" id="GO:0010628">
    <property type="term" value="P:positive regulation of gene expression"/>
    <property type="evidence" value="ECO:0007669"/>
    <property type="project" value="UniProtKB-ARBA"/>
</dbReference>
<evidence type="ECO:0000313" key="25">
    <source>
        <dbReference type="Proteomes" id="UP000434276"/>
    </source>
</evidence>
<protein>
    <submittedName>
        <fullName evidence="21">ELF6</fullName>
    </submittedName>
</protein>
<evidence type="ECO:0000256" key="15">
    <source>
        <dbReference type="PROSITE-ProRule" id="PRU00042"/>
    </source>
</evidence>
<dbReference type="FunFam" id="3.30.160.60:FF:000747">
    <property type="entry name" value="Probable lysine-specific demethylase ELF6"/>
    <property type="match status" value="1"/>
</dbReference>
<dbReference type="OrthoDB" id="9547406at2759"/>
<feature type="domain" description="JmjC" evidence="19">
    <location>
        <begin position="262"/>
        <end position="428"/>
    </location>
</feature>
<dbReference type="GO" id="GO:2000028">
    <property type="term" value="P:regulation of photoperiodism, flowering"/>
    <property type="evidence" value="ECO:0007669"/>
    <property type="project" value="UniProtKB-ARBA"/>
</dbReference>
<accession>A0A178UAR7</accession>
<comment type="similarity">
    <text evidence="1">Belongs to the JHDM3 histone demethylase family.</text>
</comment>
<dbReference type="GO" id="GO:0009826">
    <property type="term" value="P:unidimensional cell growth"/>
    <property type="evidence" value="ECO:0007669"/>
    <property type="project" value="UniProtKB-ARBA"/>
</dbReference>
<dbReference type="OMA" id="DWTSRMG"/>
<dbReference type="Pfam" id="PF02373">
    <property type="entry name" value="JmjC"/>
    <property type="match status" value="1"/>
</dbReference>
<evidence type="ECO:0000256" key="1">
    <source>
        <dbReference type="ARBA" id="ARBA00009711"/>
    </source>
</evidence>
<name>A0A178UAR7_ARATH</name>
<dbReference type="InterPro" id="IPR003347">
    <property type="entry name" value="JmjC_dom"/>
</dbReference>
<feature type="domain" description="JmjN" evidence="18">
    <location>
        <begin position="16"/>
        <end position="57"/>
    </location>
</feature>
<evidence type="ECO:0000256" key="2">
    <source>
        <dbReference type="ARBA" id="ARBA00022723"/>
    </source>
</evidence>
<dbReference type="PROSITE" id="PS00028">
    <property type="entry name" value="ZINC_FINGER_C2H2_1"/>
    <property type="match status" value="3"/>
</dbReference>
<dbReference type="PANTHER" id="PTHR10694">
    <property type="entry name" value="LYSINE-SPECIFIC DEMETHYLASE"/>
    <property type="match status" value="1"/>
</dbReference>
<evidence type="ECO:0000256" key="4">
    <source>
        <dbReference type="ARBA" id="ARBA00022771"/>
    </source>
</evidence>
<keyword evidence="8" id="KW-0560">Oxidoreductase</keyword>
<keyword evidence="4 15" id="KW-0863">Zinc-finger</keyword>
<reference evidence="20 25" key="3">
    <citation type="submission" date="2019-12" db="EMBL/GenBank/DDBJ databases">
        <authorList>
            <person name="Jiao W.-B."/>
            <person name="Schneeberger K."/>
        </authorList>
    </citation>
    <scope>NUCLEOTIDE SEQUENCE [LARGE SCALE GENOMIC DNA]</scope>
    <source>
        <strain evidence="24">cv. An-1</strain>
        <strain evidence="25">cv. C24</strain>
    </source>
</reference>
<keyword evidence="9" id="KW-0408">Iron</keyword>
<evidence type="ECO:0000313" key="21">
    <source>
        <dbReference type="EMBL" id="OAO90192.1"/>
    </source>
</evidence>
<evidence type="ECO:0000256" key="6">
    <source>
        <dbReference type="ARBA" id="ARBA00022853"/>
    </source>
</evidence>
<dbReference type="GO" id="GO:0048580">
    <property type="term" value="P:regulation of post-embryonic development"/>
    <property type="evidence" value="ECO:0007669"/>
    <property type="project" value="UniProtKB-ARBA"/>
</dbReference>
<evidence type="ECO:0000256" key="16">
    <source>
        <dbReference type="SAM" id="MobiDB-lite"/>
    </source>
</evidence>
<dbReference type="PROSITE" id="PS51184">
    <property type="entry name" value="JMJC"/>
    <property type="match status" value="1"/>
</dbReference>
<dbReference type="InterPro" id="IPR013087">
    <property type="entry name" value="Znf_C2H2_type"/>
</dbReference>
<dbReference type="SMART" id="SM00558">
    <property type="entry name" value="JmjC"/>
    <property type="match status" value="1"/>
</dbReference>
<keyword evidence="2" id="KW-0479">Metal-binding</keyword>
<sequence>MGNVEIPNWLKALPLAPVFRPTDTEFADPIAYISKIEKEASAFGICKIIPPLPKPSKKYVFYNLNKSLLKCPELVSDVDISKVCKEDRAVFTTRQQELGQTVKKNKGEKGKSNSQRSGVKQVWQSGGVYTLDQFEAKSKAFYKTQLGTVKELAPVVIEALFWKAALEKPIYIEYANDVPGSAFGEPEDHFRHFRQRKRRGRGFYQRKTENNDPSGKNGEKSSPEVEKAPLASTSLSSQDSSKQKNMDIVDEMEGTAGWKLSNSSWNLQMIARSPGSVTRFMPDDIPGVTSPMVYIGMLFSWFAWHVEDHELHSMNYLHTGSPKTWYAVPCDYALDFEEVIRKNSYGRNIDQLAALTQLGEKTTLVSPEMIVASGIPCCRLVQNPGEFVVTFPRSYHVGFSHGFNCGEAANFGTPQWLNVAKEAAVRRAAMNYLPMLSHQQLLYLLTMSFVSRVPRSLLPGGRSSRLRDRQREEREFLVKRAFVEDILNENKNLSVLLREPGSRLVMWDPDLLPRHSALALAAAGVAGASAVSPPAVAKKELEEGHSELQNKEKTSLLEELSLFMEKLNDVYYDDDDGLLNDFQVDTGTLPCVACGVLGFPFMSVVQPSEKALKDLSERQGETDAQEIMTLSSEKSDCEWKTSSRYIRPRIFCLEHTIELQRLLQSRGGLKFLVICHKDFQKFKAHAAIVAEEVKVPFSYDDVLLESASQEELSLIDLAIEDEEKYEHSVDWTSELGINLRYCVKVRKNSPTKKIQHALSLGGLFSDTSQMLDFTTIRWLQRKSRSKAKPSSTSSFTPCEHLEVKADGKLRDNLDSQTGKKEEKIIQYSRKKKLNPKPSAEQVQELATLAKSKDFDKTCKNFSSRSHLDSAIRSEMNSEIGDSGRVIGVSFSINPCSSSFTVGHGQEHPEITVKFGSDLDGNVTNSLSMVNGDSADLTLTSISREQHQGHSMTSNNNGSNSGSHVVASQTILVSTGDNHDGPRKLSGDYVCSDVSVRGIQEAVEMSDQEFGEPRSTVTNIEDEQQSQIVKPTQREAVFGDHEQVEGAEAVSTRENLCSEIILHTEHSSAHVGMEIPDINTASENLVVDMTHDGEPLESSDILSSSNGDEASSNGLQVLNDELSMESEVSSSENTEVIEAPNSMGEAKKKRKIESESETNDNPESSIGFIRSPCEGLRSRGKRKATCETSLKHTETSDEEKKPIAKRLKKTPKACSGSRQQEVPTTTHPNRCYLEGCKMTFESKAKLQTHKRNRCTHEGCGKKFRAHKYLVLHQRVHKDERPFECSWKGCSMTFKWQWARTEHLRLHTGERPYICKVDGCGLSFRFVSDYSRHRRKTMHYVT</sequence>
<dbReference type="PROSITE" id="PS50157">
    <property type="entry name" value="ZINC_FINGER_C2H2_2"/>
    <property type="match status" value="3"/>
</dbReference>
<dbReference type="PROSITE" id="PS51183">
    <property type="entry name" value="JMJN"/>
    <property type="match status" value="1"/>
</dbReference>
<evidence type="ECO:0000256" key="13">
    <source>
        <dbReference type="ARBA" id="ARBA00050682"/>
    </source>
</evidence>
<feature type="compositionally biased region" description="Basic and acidic residues" evidence="16">
    <location>
        <begin position="217"/>
        <end position="227"/>
    </location>
</feature>
<dbReference type="GO" id="GO:0008270">
    <property type="term" value="F:zinc ion binding"/>
    <property type="evidence" value="ECO:0007669"/>
    <property type="project" value="UniProtKB-KW"/>
</dbReference>
<dbReference type="GO" id="GO:0071558">
    <property type="term" value="F:histone H3K27me2/H3K27me3 demethylase activity"/>
    <property type="evidence" value="ECO:0007669"/>
    <property type="project" value="UniProtKB-ARBA"/>
</dbReference>
<comment type="catalytic activity">
    <reaction evidence="13">
        <text>N(6),N(6)-dimethyl-L-lysyl(27)-[histone H3] + 2-oxoglutarate + O2 = N(6)-methyl-L-lysyl(27)-[histone H3] + formaldehyde + succinate + CO2</text>
        <dbReference type="Rhea" id="RHEA:60232"/>
        <dbReference type="Rhea" id="RHEA-COMP:15539"/>
        <dbReference type="Rhea" id="RHEA-COMP:15544"/>
        <dbReference type="ChEBI" id="CHEBI:15379"/>
        <dbReference type="ChEBI" id="CHEBI:16526"/>
        <dbReference type="ChEBI" id="CHEBI:16810"/>
        <dbReference type="ChEBI" id="CHEBI:16842"/>
        <dbReference type="ChEBI" id="CHEBI:30031"/>
        <dbReference type="ChEBI" id="CHEBI:61929"/>
        <dbReference type="ChEBI" id="CHEBI:61976"/>
    </reaction>
    <physiologicalReaction direction="left-to-right" evidence="13">
        <dbReference type="Rhea" id="RHEA:60233"/>
    </physiologicalReaction>
</comment>
<evidence type="ECO:0000256" key="12">
    <source>
        <dbReference type="ARBA" id="ARBA00023242"/>
    </source>
</evidence>
<dbReference type="EMBL" id="CACRSJ010000110">
    <property type="protein sequence ID" value="VYS65822.1"/>
    <property type="molecule type" value="Genomic_DNA"/>
</dbReference>
<dbReference type="InterPro" id="IPR036236">
    <property type="entry name" value="Znf_C2H2_sf"/>
</dbReference>
<organism evidence="21 23">
    <name type="scientific">Arabidopsis thaliana</name>
    <name type="common">Mouse-ear cress</name>
    <dbReference type="NCBI Taxonomy" id="3702"/>
    <lineage>
        <taxon>Eukaryota</taxon>
        <taxon>Viridiplantae</taxon>
        <taxon>Streptophyta</taxon>
        <taxon>Embryophyta</taxon>
        <taxon>Tracheophyta</taxon>
        <taxon>Spermatophyta</taxon>
        <taxon>Magnoliopsida</taxon>
        <taxon>eudicotyledons</taxon>
        <taxon>Gunneridae</taxon>
        <taxon>Pentapetalae</taxon>
        <taxon>rosids</taxon>
        <taxon>malvids</taxon>
        <taxon>Brassicales</taxon>
        <taxon>Brassicaceae</taxon>
        <taxon>Camelineae</taxon>
        <taxon>Arabidopsis</taxon>
    </lineage>
</organism>
<dbReference type="GO" id="GO:0040029">
    <property type="term" value="P:epigenetic regulation of gene expression"/>
    <property type="evidence" value="ECO:0007669"/>
    <property type="project" value="UniProtKB-ARBA"/>
</dbReference>
<evidence type="ECO:0000256" key="11">
    <source>
        <dbReference type="ARBA" id="ARBA00023163"/>
    </source>
</evidence>
<evidence type="ECO:0000256" key="9">
    <source>
        <dbReference type="ARBA" id="ARBA00023004"/>
    </source>
</evidence>
<evidence type="ECO:0000256" key="5">
    <source>
        <dbReference type="ARBA" id="ARBA00022833"/>
    </source>
</evidence>
<reference evidence="23" key="1">
    <citation type="journal article" date="2016" name="Proc. Natl. Acad. Sci. U.S.A.">
        <title>Chromosome-level assembly of Arabidopsis thaliana Ler reveals the extent of translocation and inversion polymorphisms.</title>
        <authorList>
            <person name="Zapata L."/>
            <person name="Ding J."/>
            <person name="Willing E.M."/>
            <person name="Hartwig B."/>
            <person name="Bezdan D."/>
            <person name="Jiao W.B."/>
            <person name="Patel V."/>
            <person name="Velikkakam James G."/>
            <person name="Koornneef M."/>
            <person name="Ossowski S."/>
            <person name="Schneeberger K."/>
        </authorList>
    </citation>
    <scope>NUCLEOTIDE SEQUENCE [LARGE SCALE GENOMIC DNA]</scope>
    <source>
        <strain evidence="23">cv. Landsberg erecta</strain>
    </source>
</reference>
<gene>
    <name evidence="21" type="ordered locus">AXX17_At5g03630</name>
    <name evidence="22" type="ORF">AN1_LOCUS21228</name>
    <name evidence="20" type="ORF">C24_LOCUS21125</name>
</gene>
<feature type="domain" description="C2H2-type" evidence="17">
    <location>
        <begin position="1311"/>
        <end position="1340"/>
    </location>
</feature>
<feature type="compositionally biased region" description="Basic and acidic residues" evidence="16">
    <location>
        <begin position="1188"/>
        <end position="1201"/>
    </location>
</feature>